<protein>
    <submittedName>
        <fullName evidence="2">Uncharacterized protein</fullName>
    </submittedName>
</protein>
<evidence type="ECO:0000313" key="3">
    <source>
        <dbReference type="Proteomes" id="UP000037566"/>
    </source>
</evidence>
<dbReference type="PATRIC" id="fig|33995.3.peg.383"/>
<gene>
    <name evidence="2" type="ORF">KOEU_03560</name>
</gene>
<keyword evidence="1" id="KW-1133">Transmembrane helix</keyword>
<sequence>MMAPSLYASLLGGWMVLALTAVLVTGGALALRGLLAVLLLVLCGMGSGPSPDMARILTGCGPALALCVWVFGPRRGDGVTPREREVLPFFLSGIAVLANAFGRCDLLGAFLGCGLVARLGLAIGPRGLERDGWQALRMGLGGLLVAQGGLFMLQAGWGHVQDQAGAILLVGGLLLACGVPGRAGLVAPGWNMEILAVLPVLAQAARTWPVLLPALTFMGCVCLAWAVLSRQGRSFPAGYWAGWAVLAAGLPGGAMGELPLAACLLVMACITPWGGRLSGSMLWPPSLPGMAVVLVLVGEMGEIPPVALLAGASLWPVMAARMGAGHDRSEWGQASLLLAIGCMVLACAAYYQMGNGW</sequence>
<reference evidence="2" key="1">
    <citation type="submission" date="2015-08" db="EMBL/GenBank/DDBJ databases">
        <title>Draft genome sequence of Komagataeibacter europaeus CECT 8546 a cellulose producer strain from vinegar produced by the traditional method.</title>
        <authorList>
            <person name="Poehlein A."/>
            <person name="Valera M.J."/>
            <person name="Haack F.S."/>
            <person name="Mas A."/>
            <person name="Daniel R."/>
            <person name="Streit W.R."/>
            <person name="Mateo E."/>
        </authorList>
    </citation>
    <scope>NUCLEOTIDE SEQUENCE [LARGE SCALE GENOMIC DNA]</scope>
    <source>
        <strain evidence="2">CECT 8546</strain>
    </source>
</reference>
<dbReference type="RefSeq" id="WP_053322767.1">
    <property type="nucleotide sequence ID" value="NZ_LHUQ01000001.1"/>
</dbReference>
<feature type="transmembrane region" description="Helical" evidence="1">
    <location>
        <begin position="6"/>
        <end position="24"/>
    </location>
</feature>
<feature type="transmembrane region" description="Helical" evidence="1">
    <location>
        <begin position="336"/>
        <end position="353"/>
    </location>
</feature>
<comment type="caution">
    <text evidence="2">The sequence shown here is derived from an EMBL/GenBank/DDBJ whole genome shotgun (WGS) entry which is preliminary data.</text>
</comment>
<dbReference type="OrthoDB" id="7283410at2"/>
<keyword evidence="1" id="KW-0812">Transmembrane</keyword>
<feature type="transmembrane region" description="Helical" evidence="1">
    <location>
        <begin position="53"/>
        <end position="72"/>
    </location>
</feature>
<evidence type="ECO:0000313" key="2">
    <source>
        <dbReference type="EMBL" id="KON66383.1"/>
    </source>
</evidence>
<feature type="transmembrane region" description="Helical" evidence="1">
    <location>
        <begin position="208"/>
        <end position="228"/>
    </location>
</feature>
<keyword evidence="3" id="KW-1185">Reference proteome</keyword>
<dbReference type="Proteomes" id="UP000037566">
    <property type="component" value="Unassembled WGS sequence"/>
</dbReference>
<accession>A0A0M0EMC1</accession>
<evidence type="ECO:0000256" key="1">
    <source>
        <dbReference type="SAM" id="Phobius"/>
    </source>
</evidence>
<feature type="transmembrane region" description="Helical" evidence="1">
    <location>
        <begin position="240"/>
        <end position="270"/>
    </location>
</feature>
<dbReference type="STRING" id="33995.KOEU_03560"/>
<name>A0A0M0EMC1_KOMEU</name>
<feature type="transmembrane region" description="Helical" evidence="1">
    <location>
        <begin position="282"/>
        <end position="300"/>
    </location>
</feature>
<feature type="transmembrane region" description="Helical" evidence="1">
    <location>
        <begin position="140"/>
        <end position="160"/>
    </location>
</feature>
<keyword evidence="1" id="KW-0472">Membrane</keyword>
<feature type="transmembrane region" description="Helical" evidence="1">
    <location>
        <begin position="107"/>
        <end position="128"/>
    </location>
</feature>
<organism evidence="2 3">
    <name type="scientific">Komagataeibacter europaeus</name>
    <name type="common">Gluconacetobacter europaeus</name>
    <dbReference type="NCBI Taxonomy" id="33995"/>
    <lineage>
        <taxon>Bacteria</taxon>
        <taxon>Pseudomonadati</taxon>
        <taxon>Pseudomonadota</taxon>
        <taxon>Alphaproteobacteria</taxon>
        <taxon>Acetobacterales</taxon>
        <taxon>Acetobacteraceae</taxon>
        <taxon>Komagataeibacter</taxon>
    </lineage>
</organism>
<proteinExistence type="predicted"/>
<dbReference type="EMBL" id="LHUQ01000001">
    <property type="protein sequence ID" value="KON66383.1"/>
    <property type="molecule type" value="Genomic_DNA"/>
</dbReference>
<dbReference type="AlphaFoldDB" id="A0A0M0EMC1"/>
<feature type="transmembrane region" description="Helical" evidence="1">
    <location>
        <begin position="166"/>
        <end position="187"/>
    </location>
</feature>